<accession>A0A7S3JYH6</accession>
<comment type="function">
    <text evidence="11">Acts as component of the MCM2-7 complex (MCM complex) which is the replicative helicase essential for 'once per cell cycle' DNA replication initiation and elongation in eukaryotic cells. The active ATPase sites in the MCM2-7 ring are formed through the interaction surfaces of two neighboring subunits such that a critical structure of a conserved arginine finger motif is provided in trans relative to the ATP-binding site of the Walker A box of the adjacent subunit. The six ATPase active sites, however, are likely to contribute differentially to the complex helicase activity.</text>
</comment>
<evidence type="ECO:0000256" key="5">
    <source>
        <dbReference type="ARBA" id="ARBA00022801"/>
    </source>
</evidence>
<feature type="domain" description="MCM C-terminal AAA(+) ATPase" evidence="12">
    <location>
        <begin position="338"/>
        <end position="544"/>
    </location>
</feature>
<dbReference type="GO" id="GO:0016787">
    <property type="term" value="F:hydrolase activity"/>
    <property type="evidence" value="ECO:0007669"/>
    <property type="project" value="UniProtKB-KW"/>
</dbReference>
<sequence length="766" mass="84471">MAASEDNQTAQIDAATFTNIKNLFVDFIISSHGSACRDKAHELINWSDDEEKAVYRLPIDVADLRRFDAGLAQRFIQNPLLHLTAWKEALKSWMLQHSDTSKIVSESMLQGIKIGLIGSFGSRLLTPRQLRSSHLGEYVCIQGVVTHSSLTLPKVLRSVYWLEETKEHFVRDHQDASSLDLWLLPPSTVSSTLDYAHDTSKHGSIDMNDPTVVPYYMALQRDNKDELIIDHGLTAYMDHQYLTIQEAPEVAPYGQLPRSVTVLLQDDLVDIARPGDRVSCTGVFRALPSNNSKYPTAFSPTLLANYVTKIEHDHKQILAEKNETLPTSLIRSPNIHAPLAILLECFAPSVHGSDAAKKALIMQLVGGTEKVLASGTRLRGDINILLVGDPSTAKSQLLRATMRAAPLAISTTGRGSSGVGLTASIGHDTETGERRLEAGAVILADRGVVCIDEFDKMSTGDRIAIHEVMEQQTVTLAKAGIHATLNARCAVLAAANPIYGQYDINKRPQENIGLPDSLLSRFDLIILTLDDINAVKDQAIAEHVLHLHRRSGISSADTNTISDNQDTSRIAWFQNRILFAKYQIQPKLTDEARSCIANLYAELRSRADDRTLPITARCLESLIRLATAHAKIHHSENISISDCDFAFNILSTTIFGDSDTKEAITAENNNDIEQAREQIDIEMNDVVVHEPRRENIISQTLAQLQQADVSDGIVSVNNLLVALNATLSDSPNAIEFSSAEVDSVLKKLADQNRIMYDEEHGEIHAC</sequence>
<comment type="catalytic activity">
    <reaction evidence="11">
        <text>ATP + H2O = ADP + phosphate + H(+)</text>
        <dbReference type="Rhea" id="RHEA:13065"/>
        <dbReference type="ChEBI" id="CHEBI:15377"/>
        <dbReference type="ChEBI" id="CHEBI:15378"/>
        <dbReference type="ChEBI" id="CHEBI:30616"/>
        <dbReference type="ChEBI" id="CHEBI:43474"/>
        <dbReference type="ChEBI" id="CHEBI:456216"/>
        <dbReference type="EC" id="3.6.4.12"/>
    </reaction>
</comment>
<dbReference type="GO" id="GO:0000727">
    <property type="term" value="P:double-strand break repair via break-induced replication"/>
    <property type="evidence" value="ECO:0007669"/>
    <property type="project" value="TreeGrafter"/>
</dbReference>
<keyword evidence="9 11" id="KW-0539">Nucleus</keyword>
<dbReference type="InterPro" id="IPR033762">
    <property type="entry name" value="MCM_OB"/>
</dbReference>
<keyword evidence="4 10" id="KW-0547">Nucleotide-binding</keyword>
<dbReference type="Gene3D" id="2.20.28.10">
    <property type="match status" value="1"/>
</dbReference>
<dbReference type="InterPro" id="IPR027417">
    <property type="entry name" value="P-loop_NTPase"/>
</dbReference>
<protein>
    <recommendedName>
        <fullName evidence="11">DNA replication licensing factor MCM3</fullName>
        <ecNumber evidence="11">3.6.4.12</ecNumber>
    </recommendedName>
</protein>
<dbReference type="InterPro" id="IPR008046">
    <property type="entry name" value="Mcm3"/>
</dbReference>
<dbReference type="Pfam" id="PF23191">
    <property type="entry name" value="WHD_MCM3_C"/>
    <property type="match status" value="1"/>
</dbReference>
<dbReference type="PRINTS" id="PR01659">
    <property type="entry name" value="MCMPROTEIN3"/>
</dbReference>
<dbReference type="InterPro" id="IPR056575">
    <property type="entry name" value="WH_MCM3_C"/>
</dbReference>
<evidence type="ECO:0000256" key="8">
    <source>
        <dbReference type="ARBA" id="ARBA00023125"/>
    </source>
</evidence>
<reference evidence="13" key="1">
    <citation type="submission" date="2021-01" db="EMBL/GenBank/DDBJ databases">
        <authorList>
            <person name="Corre E."/>
            <person name="Pelletier E."/>
            <person name="Niang G."/>
            <person name="Scheremetjew M."/>
            <person name="Finn R."/>
            <person name="Kale V."/>
            <person name="Holt S."/>
            <person name="Cochrane G."/>
            <person name="Meng A."/>
            <person name="Brown T."/>
            <person name="Cohen L."/>
        </authorList>
    </citation>
    <scope>NUCLEOTIDE SEQUENCE</scope>
    <source>
        <strain evidence="13">CCMP1510</strain>
    </source>
</reference>
<dbReference type="AlphaFoldDB" id="A0A7S3JYH6"/>
<evidence type="ECO:0000256" key="9">
    <source>
        <dbReference type="ARBA" id="ARBA00023242"/>
    </source>
</evidence>
<keyword evidence="5 11" id="KW-0378">Hydrolase</keyword>
<evidence type="ECO:0000313" key="13">
    <source>
        <dbReference type="EMBL" id="CAE0369218.1"/>
    </source>
</evidence>
<organism evidence="13">
    <name type="scientific">Aureoumbra lagunensis</name>
    <dbReference type="NCBI Taxonomy" id="44058"/>
    <lineage>
        <taxon>Eukaryota</taxon>
        <taxon>Sar</taxon>
        <taxon>Stramenopiles</taxon>
        <taxon>Ochrophyta</taxon>
        <taxon>Pelagophyceae</taxon>
        <taxon>Pelagomonadales</taxon>
        <taxon>Aureoumbra</taxon>
    </lineage>
</organism>
<evidence type="ECO:0000256" key="3">
    <source>
        <dbReference type="ARBA" id="ARBA00022705"/>
    </source>
</evidence>
<evidence type="ECO:0000256" key="6">
    <source>
        <dbReference type="ARBA" id="ARBA00022806"/>
    </source>
</evidence>
<keyword evidence="6 11" id="KW-0347">Helicase</keyword>
<dbReference type="SMART" id="SM00350">
    <property type="entry name" value="MCM"/>
    <property type="match status" value="1"/>
</dbReference>
<dbReference type="InterPro" id="IPR012340">
    <property type="entry name" value="NA-bd_OB-fold"/>
</dbReference>
<dbReference type="EMBL" id="HBIJ01014874">
    <property type="protein sequence ID" value="CAE0369218.1"/>
    <property type="molecule type" value="Transcribed_RNA"/>
</dbReference>
<evidence type="ECO:0000259" key="12">
    <source>
        <dbReference type="PROSITE" id="PS50051"/>
    </source>
</evidence>
<dbReference type="Gene3D" id="3.40.50.300">
    <property type="entry name" value="P-loop containing nucleotide triphosphate hydrolases"/>
    <property type="match status" value="1"/>
</dbReference>
<evidence type="ECO:0000256" key="11">
    <source>
        <dbReference type="RuleBase" id="RU368061"/>
    </source>
</evidence>
<keyword evidence="7 10" id="KW-0067">ATP-binding</keyword>
<dbReference type="Gene3D" id="2.40.50.140">
    <property type="entry name" value="Nucleic acid-binding proteins"/>
    <property type="match status" value="1"/>
</dbReference>
<dbReference type="GO" id="GO:0005634">
    <property type="term" value="C:nucleus"/>
    <property type="evidence" value="ECO:0007669"/>
    <property type="project" value="UniProtKB-SubCell"/>
</dbReference>
<evidence type="ECO:0000256" key="1">
    <source>
        <dbReference type="ARBA" id="ARBA00004123"/>
    </source>
</evidence>
<dbReference type="PANTHER" id="PTHR11630">
    <property type="entry name" value="DNA REPLICATION LICENSING FACTOR MCM FAMILY MEMBER"/>
    <property type="match status" value="1"/>
</dbReference>
<evidence type="ECO:0000256" key="4">
    <source>
        <dbReference type="ARBA" id="ARBA00022741"/>
    </source>
</evidence>
<dbReference type="InterPro" id="IPR031327">
    <property type="entry name" value="MCM"/>
</dbReference>
<dbReference type="Pfam" id="PF17207">
    <property type="entry name" value="MCM_OB"/>
    <property type="match status" value="1"/>
</dbReference>
<gene>
    <name evidence="13" type="ORF">ALAG00032_LOCUS9981</name>
</gene>
<dbReference type="InterPro" id="IPR041562">
    <property type="entry name" value="MCM_lid"/>
</dbReference>
<name>A0A7S3JYH6_9STRA</name>
<dbReference type="InterPro" id="IPR003593">
    <property type="entry name" value="AAA+_ATPase"/>
</dbReference>
<dbReference type="Gene3D" id="3.30.1640.10">
    <property type="entry name" value="mini-chromosome maintenance (MCM) complex, chain A, domain 1"/>
    <property type="match status" value="1"/>
</dbReference>
<dbReference type="GO" id="GO:0042555">
    <property type="term" value="C:MCM complex"/>
    <property type="evidence" value="ECO:0007669"/>
    <property type="project" value="UniProtKB-UniRule"/>
</dbReference>
<keyword evidence="3 11" id="KW-0235">DNA replication</keyword>
<comment type="similarity">
    <text evidence="2 10">Belongs to the MCM family.</text>
</comment>
<comment type="subunit">
    <text evidence="11">Component of the MCM2-7 complex.</text>
</comment>
<dbReference type="GO" id="GO:1902975">
    <property type="term" value="P:mitotic DNA replication initiation"/>
    <property type="evidence" value="ECO:0007669"/>
    <property type="project" value="TreeGrafter"/>
</dbReference>
<dbReference type="GO" id="GO:0017116">
    <property type="term" value="F:single-stranded DNA helicase activity"/>
    <property type="evidence" value="ECO:0007669"/>
    <property type="project" value="TreeGrafter"/>
</dbReference>
<dbReference type="SUPFAM" id="SSF52540">
    <property type="entry name" value="P-loop containing nucleoside triphosphate hydrolases"/>
    <property type="match status" value="1"/>
</dbReference>
<dbReference type="PROSITE" id="PS50051">
    <property type="entry name" value="MCM_2"/>
    <property type="match status" value="1"/>
</dbReference>
<dbReference type="PANTHER" id="PTHR11630:SF46">
    <property type="entry name" value="DNA REPLICATION LICENSING FACTOR MCM3-RELATED"/>
    <property type="match status" value="1"/>
</dbReference>
<evidence type="ECO:0000256" key="10">
    <source>
        <dbReference type="RuleBase" id="RU004070"/>
    </source>
</evidence>
<evidence type="ECO:0000256" key="2">
    <source>
        <dbReference type="ARBA" id="ARBA00008010"/>
    </source>
</evidence>
<dbReference type="PRINTS" id="PR01657">
    <property type="entry name" value="MCMFAMILY"/>
</dbReference>
<dbReference type="SUPFAM" id="SSF50249">
    <property type="entry name" value="Nucleic acid-binding proteins"/>
    <property type="match status" value="1"/>
</dbReference>
<dbReference type="GO" id="GO:0003697">
    <property type="term" value="F:single-stranded DNA binding"/>
    <property type="evidence" value="ECO:0007669"/>
    <property type="project" value="TreeGrafter"/>
</dbReference>
<dbReference type="PROSITE" id="PS00847">
    <property type="entry name" value="MCM_1"/>
    <property type="match status" value="1"/>
</dbReference>
<dbReference type="Pfam" id="PF00493">
    <property type="entry name" value="MCM"/>
    <property type="match status" value="1"/>
</dbReference>
<dbReference type="SMART" id="SM00382">
    <property type="entry name" value="AAA"/>
    <property type="match status" value="1"/>
</dbReference>
<dbReference type="GO" id="GO:0006271">
    <property type="term" value="P:DNA strand elongation involved in DNA replication"/>
    <property type="evidence" value="ECO:0007669"/>
    <property type="project" value="TreeGrafter"/>
</dbReference>
<comment type="subcellular location">
    <subcellularLocation>
        <location evidence="1 11">Nucleus</location>
    </subcellularLocation>
</comment>
<evidence type="ECO:0000256" key="7">
    <source>
        <dbReference type="ARBA" id="ARBA00022840"/>
    </source>
</evidence>
<dbReference type="EC" id="3.6.4.12" evidence="11"/>
<proteinExistence type="inferred from homology"/>
<dbReference type="InterPro" id="IPR018525">
    <property type="entry name" value="MCM_CS"/>
</dbReference>
<dbReference type="Pfam" id="PF17855">
    <property type="entry name" value="MCM_lid"/>
    <property type="match status" value="1"/>
</dbReference>
<dbReference type="InterPro" id="IPR001208">
    <property type="entry name" value="MCM_dom"/>
</dbReference>
<dbReference type="GO" id="GO:0005524">
    <property type="term" value="F:ATP binding"/>
    <property type="evidence" value="ECO:0007669"/>
    <property type="project" value="UniProtKB-UniRule"/>
</dbReference>
<keyword evidence="8 10" id="KW-0238">DNA-binding</keyword>